<dbReference type="CDD" id="cd10291">
    <property type="entry name" value="GST_C_YfcG_like"/>
    <property type="match status" value="1"/>
</dbReference>
<dbReference type="SUPFAM" id="SSF52833">
    <property type="entry name" value="Thioredoxin-like"/>
    <property type="match status" value="1"/>
</dbReference>
<dbReference type="InterPro" id="IPR004046">
    <property type="entry name" value="GST_C"/>
</dbReference>
<dbReference type="SFLD" id="SFLDG00358">
    <property type="entry name" value="Main_(cytGST)"/>
    <property type="match status" value="1"/>
</dbReference>
<sequence length="234" mass="26578">MTSPIDLFYWPTPNGWKISIALEELGLPYTVRPVNIGVGDQFQPDFLKFSPNNKMPAIIDPEGPEGRPISIFESGAILIYLAEKTGRLMPADPRGRYAVLEWLMFQMGGVGPMLGQAHHFRQYAPEKIQYAIDRYTNEAGRLYNVLDKRLSETEWVAGDEYSIADIAIFPWIVPHERQGQSFDERPHLKRWYETMKARPAVSKGLDVGKELRSGSATDPKAFQTLFGAAQYQKR</sequence>
<reference evidence="4 5" key="1">
    <citation type="journal article" date="2018" name="Nat. Biotechnol.">
        <title>A standardized bacterial taxonomy based on genome phylogeny substantially revises the tree of life.</title>
        <authorList>
            <person name="Parks D.H."/>
            <person name="Chuvochina M."/>
            <person name="Waite D.W."/>
            <person name="Rinke C."/>
            <person name="Skarshewski A."/>
            <person name="Chaumeil P.A."/>
            <person name="Hugenholtz P."/>
        </authorList>
    </citation>
    <scope>NUCLEOTIDE SEQUENCE [LARGE SCALE GENOMIC DNA]</scope>
    <source>
        <strain evidence="4">UBA8739</strain>
    </source>
</reference>
<dbReference type="InterPro" id="IPR036282">
    <property type="entry name" value="Glutathione-S-Trfase_C_sf"/>
</dbReference>
<feature type="domain" description="GST C-terminal" evidence="3">
    <location>
        <begin position="92"/>
        <end position="215"/>
    </location>
</feature>
<dbReference type="PANTHER" id="PTHR44051">
    <property type="entry name" value="GLUTATHIONE S-TRANSFERASE-RELATED"/>
    <property type="match status" value="1"/>
</dbReference>
<dbReference type="PROSITE" id="PS50404">
    <property type="entry name" value="GST_NTER"/>
    <property type="match status" value="1"/>
</dbReference>
<dbReference type="InterPro" id="IPR010987">
    <property type="entry name" value="Glutathione-S-Trfase_C-like"/>
</dbReference>
<dbReference type="CDD" id="cd03048">
    <property type="entry name" value="GST_N_Ure2p_like"/>
    <property type="match status" value="1"/>
</dbReference>
<proteinExistence type="inferred from homology"/>
<evidence type="ECO:0000313" key="4">
    <source>
        <dbReference type="EMBL" id="HAE51483.1"/>
    </source>
</evidence>
<dbReference type="PROSITE" id="PS50405">
    <property type="entry name" value="GST_CTER"/>
    <property type="match status" value="1"/>
</dbReference>
<feature type="domain" description="GST N-terminal" evidence="2">
    <location>
        <begin position="2"/>
        <end position="89"/>
    </location>
</feature>
<dbReference type="Proteomes" id="UP000257706">
    <property type="component" value="Unassembled WGS sequence"/>
</dbReference>
<comment type="similarity">
    <text evidence="1">Belongs to the GST superfamily.</text>
</comment>
<evidence type="ECO:0000259" key="2">
    <source>
        <dbReference type="PROSITE" id="PS50404"/>
    </source>
</evidence>
<dbReference type="EMBL" id="DMAI01000484">
    <property type="protein sequence ID" value="HAE51483.1"/>
    <property type="molecule type" value="Genomic_DNA"/>
</dbReference>
<dbReference type="Pfam" id="PF02798">
    <property type="entry name" value="GST_N"/>
    <property type="match status" value="1"/>
</dbReference>
<dbReference type="SFLD" id="SFLDG01151">
    <property type="entry name" value="Main.2:_Nu-like"/>
    <property type="match status" value="1"/>
</dbReference>
<protein>
    <submittedName>
        <fullName evidence="4">Glutathione S-transferase</fullName>
    </submittedName>
</protein>
<dbReference type="Pfam" id="PF00043">
    <property type="entry name" value="GST_C"/>
    <property type="match status" value="1"/>
</dbReference>
<dbReference type="InterPro" id="IPR004045">
    <property type="entry name" value="Glutathione_S-Trfase_N"/>
</dbReference>
<name>A0A3B9IW55_9PROT</name>
<organism evidence="4 5">
    <name type="scientific">Tistrella mobilis</name>
    <dbReference type="NCBI Taxonomy" id="171437"/>
    <lineage>
        <taxon>Bacteria</taxon>
        <taxon>Pseudomonadati</taxon>
        <taxon>Pseudomonadota</taxon>
        <taxon>Alphaproteobacteria</taxon>
        <taxon>Geminicoccales</taxon>
        <taxon>Geminicoccaceae</taxon>
        <taxon>Tistrella</taxon>
    </lineage>
</organism>
<evidence type="ECO:0000259" key="3">
    <source>
        <dbReference type="PROSITE" id="PS50405"/>
    </source>
</evidence>
<accession>A0A3B9IW55</accession>
<dbReference type="GO" id="GO:0016740">
    <property type="term" value="F:transferase activity"/>
    <property type="evidence" value="ECO:0007669"/>
    <property type="project" value="UniProtKB-KW"/>
</dbReference>
<dbReference type="SUPFAM" id="SSF47616">
    <property type="entry name" value="GST C-terminal domain-like"/>
    <property type="match status" value="1"/>
</dbReference>
<dbReference type="PANTHER" id="PTHR44051:SF19">
    <property type="entry name" value="DISULFIDE-BOND OXIDOREDUCTASE YFCG"/>
    <property type="match status" value="1"/>
</dbReference>
<dbReference type="Gene3D" id="3.40.30.10">
    <property type="entry name" value="Glutaredoxin"/>
    <property type="match status" value="1"/>
</dbReference>
<dbReference type="SFLD" id="SFLDS00019">
    <property type="entry name" value="Glutathione_Transferase_(cytos"/>
    <property type="match status" value="1"/>
</dbReference>
<evidence type="ECO:0000313" key="5">
    <source>
        <dbReference type="Proteomes" id="UP000257706"/>
    </source>
</evidence>
<gene>
    <name evidence="4" type="ORF">DCK97_29130</name>
</gene>
<comment type="caution">
    <text evidence="4">The sequence shown here is derived from an EMBL/GenBank/DDBJ whole genome shotgun (WGS) entry which is preliminary data.</text>
</comment>
<dbReference type="Gene3D" id="1.20.1050.10">
    <property type="match status" value="1"/>
</dbReference>
<dbReference type="InterPro" id="IPR040079">
    <property type="entry name" value="Glutathione_S-Trfase"/>
</dbReference>
<dbReference type="AlphaFoldDB" id="A0A3B9IW55"/>
<dbReference type="InterPro" id="IPR036249">
    <property type="entry name" value="Thioredoxin-like_sf"/>
</dbReference>
<evidence type="ECO:0000256" key="1">
    <source>
        <dbReference type="RuleBase" id="RU003494"/>
    </source>
</evidence>
<keyword evidence="4" id="KW-0808">Transferase</keyword>